<evidence type="ECO:0000313" key="2">
    <source>
        <dbReference type="EMBL" id="KAK6738029.1"/>
    </source>
</evidence>
<evidence type="ECO:0000256" key="1">
    <source>
        <dbReference type="SAM" id="SignalP"/>
    </source>
</evidence>
<dbReference type="PROSITE" id="PS51257">
    <property type="entry name" value="PROKAR_LIPOPROTEIN"/>
    <property type="match status" value="1"/>
</dbReference>
<comment type="caution">
    <text evidence="2">The sequence shown here is derived from an EMBL/GenBank/DDBJ whole genome shotgun (WGS) entry which is preliminary data.</text>
</comment>
<evidence type="ECO:0000313" key="3">
    <source>
        <dbReference type="Proteomes" id="UP001303046"/>
    </source>
</evidence>
<feature type="chain" id="PRO_5046931615" evidence="1">
    <location>
        <begin position="18"/>
        <end position="74"/>
    </location>
</feature>
<accession>A0ABR1CIE8</accession>
<dbReference type="EMBL" id="JAVFWL010000002">
    <property type="protein sequence ID" value="KAK6738029.1"/>
    <property type="molecule type" value="Genomic_DNA"/>
</dbReference>
<proteinExistence type="predicted"/>
<gene>
    <name evidence="2" type="primary">Necator_chrII.g8039</name>
    <name evidence="2" type="ORF">RB195_020245</name>
</gene>
<organism evidence="2 3">
    <name type="scientific">Necator americanus</name>
    <name type="common">Human hookworm</name>
    <dbReference type="NCBI Taxonomy" id="51031"/>
    <lineage>
        <taxon>Eukaryota</taxon>
        <taxon>Metazoa</taxon>
        <taxon>Ecdysozoa</taxon>
        <taxon>Nematoda</taxon>
        <taxon>Chromadorea</taxon>
        <taxon>Rhabditida</taxon>
        <taxon>Rhabditina</taxon>
        <taxon>Rhabditomorpha</taxon>
        <taxon>Strongyloidea</taxon>
        <taxon>Ancylostomatidae</taxon>
        <taxon>Bunostominae</taxon>
        <taxon>Necator</taxon>
    </lineage>
</organism>
<reference evidence="2 3" key="1">
    <citation type="submission" date="2023-08" db="EMBL/GenBank/DDBJ databases">
        <title>A Necator americanus chromosomal reference genome.</title>
        <authorList>
            <person name="Ilik V."/>
            <person name="Petrzelkova K.J."/>
            <person name="Pardy F."/>
            <person name="Fuh T."/>
            <person name="Niatou-Singa F.S."/>
            <person name="Gouil Q."/>
            <person name="Baker L."/>
            <person name="Ritchie M.E."/>
            <person name="Jex A.R."/>
            <person name="Gazzola D."/>
            <person name="Li H."/>
            <person name="Toshio Fujiwara R."/>
            <person name="Zhan B."/>
            <person name="Aroian R.V."/>
            <person name="Pafco B."/>
            <person name="Schwarz E.M."/>
        </authorList>
    </citation>
    <scope>NUCLEOTIDE SEQUENCE [LARGE SCALE GENOMIC DNA]</scope>
    <source>
        <strain evidence="2 3">Aroian</strain>
        <tissue evidence="2">Whole animal</tissue>
    </source>
</reference>
<dbReference type="Proteomes" id="UP001303046">
    <property type="component" value="Unassembled WGS sequence"/>
</dbReference>
<keyword evidence="3" id="KW-1185">Reference proteome</keyword>
<keyword evidence="1" id="KW-0732">Signal</keyword>
<feature type="signal peptide" evidence="1">
    <location>
        <begin position="1"/>
        <end position="17"/>
    </location>
</feature>
<name>A0ABR1CIE8_NECAM</name>
<protein>
    <submittedName>
        <fullName evidence="2">Uncharacterized protein</fullName>
    </submittedName>
</protein>
<sequence length="74" mass="7976">MQKLAVFFLALVLLACAEQKCKVDKDCSPGDKCVEGSCAFNPHCPTVDSPEVKDGCKVQLVADENNCSKIKIVC</sequence>